<accession>A0A819TU84</accession>
<comment type="caution">
    <text evidence="1">The sequence shown here is derived from an EMBL/GenBank/DDBJ whole genome shotgun (WGS) entry which is preliminary data.</text>
</comment>
<dbReference type="Proteomes" id="UP000663874">
    <property type="component" value="Unassembled WGS sequence"/>
</dbReference>
<evidence type="ECO:0000313" key="1">
    <source>
        <dbReference type="EMBL" id="CAF4080659.1"/>
    </source>
</evidence>
<reference evidence="1" key="1">
    <citation type="submission" date="2021-02" db="EMBL/GenBank/DDBJ databases">
        <authorList>
            <person name="Nowell W R."/>
        </authorList>
    </citation>
    <scope>NUCLEOTIDE SEQUENCE</scope>
</reference>
<organism evidence="1 2">
    <name type="scientific">Rotaria sordida</name>
    <dbReference type="NCBI Taxonomy" id="392033"/>
    <lineage>
        <taxon>Eukaryota</taxon>
        <taxon>Metazoa</taxon>
        <taxon>Spiralia</taxon>
        <taxon>Gnathifera</taxon>
        <taxon>Rotifera</taxon>
        <taxon>Eurotatoria</taxon>
        <taxon>Bdelloidea</taxon>
        <taxon>Philodinida</taxon>
        <taxon>Philodinidae</taxon>
        <taxon>Rotaria</taxon>
    </lineage>
</organism>
<dbReference type="AlphaFoldDB" id="A0A819TU84"/>
<sequence length="248" mass="29350">MFDGPLQWYFLFGIIQNGMKMPVDLKFRPPLNQRLFYHTIEIERHVPATGQIIERQETESVEKIVAINKPNIYITNLKAKIEPQNMTKLDRLLKRPYFDRLEERELPGDFRSQDHPFGYAWMLFPSPESLMIPDIIFYEGQKWSVKMIGGLFEIHYELTNIDHKQHTVHIDGRNGICLNRAAGNKKWNASWIVDSRSGTVKQMQLELDHEYESPKRTTHKTINKVFTREVDEQTIFDYEIDDNDHEDL</sequence>
<dbReference type="EMBL" id="CAJOBE010009244">
    <property type="protein sequence ID" value="CAF4080659.1"/>
    <property type="molecule type" value="Genomic_DNA"/>
</dbReference>
<proteinExistence type="predicted"/>
<gene>
    <name evidence="1" type="ORF">FNK824_LOCUS30343</name>
</gene>
<name>A0A819TU84_9BILA</name>
<evidence type="ECO:0000313" key="2">
    <source>
        <dbReference type="Proteomes" id="UP000663874"/>
    </source>
</evidence>
<protein>
    <submittedName>
        <fullName evidence="1">Uncharacterized protein</fullName>
    </submittedName>
</protein>